<dbReference type="Proteomes" id="UP001497382">
    <property type="component" value="Unassembled WGS sequence"/>
</dbReference>
<name>A0AAV2ARP7_9ARAC</name>
<organism evidence="1 2">
    <name type="scientific">Larinioides sclopetarius</name>
    <dbReference type="NCBI Taxonomy" id="280406"/>
    <lineage>
        <taxon>Eukaryota</taxon>
        <taxon>Metazoa</taxon>
        <taxon>Ecdysozoa</taxon>
        <taxon>Arthropoda</taxon>
        <taxon>Chelicerata</taxon>
        <taxon>Arachnida</taxon>
        <taxon>Araneae</taxon>
        <taxon>Araneomorphae</taxon>
        <taxon>Entelegynae</taxon>
        <taxon>Araneoidea</taxon>
        <taxon>Araneidae</taxon>
        <taxon>Larinioides</taxon>
    </lineage>
</organism>
<evidence type="ECO:0000313" key="2">
    <source>
        <dbReference type="Proteomes" id="UP001497382"/>
    </source>
</evidence>
<gene>
    <name evidence="1" type="ORF">LARSCL_LOCUS13726</name>
</gene>
<reference evidence="1 2" key="1">
    <citation type="submission" date="2024-04" db="EMBL/GenBank/DDBJ databases">
        <authorList>
            <person name="Rising A."/>
            <person name="Reimegard J."/>
            <person name="Sonavane S."/>
            <person name="Akerstrom W."/>
            <person name="Nylinder S."/>
            <person name="Hedman E."/>
            <person name="Kallberg Y."/>
        </authorList>
    </citation>
    <scope>NUCLEOTIDE SEQUENCE [LARGE SCALE GENOMIC DNA]</scope>
</reference>
<comment type="caution">
    <text evidence="1">The sequence shown here is derived from an EMBL/GenBank/DDBJ whole genome shotgun (WGS) entry which is preliminary data.</text>
</comment>
<keyword evidence="2" id="KW-1185">Reference proteome</keyword>
<sequence>MLGERKGTAKCEPRMLLSAIPNKMPLSGKEGGEIVKIYSLNGQNAAETLRVYRSNHRLRRGPCTVKTIYVKSLFILWNLSIVVIASYDAVENTDEKLSTTSLKNDILSSPQETSGSQDDKEDSCREISLHRCGSSMVRVFRLLDFLPWKKSFEAKCALRNAFFTCMKSENEPCKKHQWRFNRSSRFRKKLVRSLWSTRGCILGLKNDGTHV</sequence>
<proteinExistence type="predicted"/>
<dbReference type="AlphaFoldDB" id="A0AAV2ARP7"/>
<evidence type="ECO:0000313" key="1">
    <source>
        <dbReference type="EMBL" id="CAL1285468.1"/>
    </source>
</evidence>
<accession>A0AAV2ARP7</accession>
<dbReference type="EMBL" id="CAXIEN010000191">
    <property type="protein sequence ID" value="CAL1285468.1"/>
    <property type="molecule type" value="Genomic_DNA"/>
</dbReference>
<protein>
    <submittedName>
        <fullName evidence="1">Uncharacterized protein</fullName>
    </submittedName>
</protein>